<accession>A0AA40BVX8</accession>
<organism evidence="9 10">
    <name type="scientific">Bombardia bombarda</name>
    <dbReference type="NCBI Taxonomy" id="252184"/>
    <lineage>
        <taxon>Eukaryota</taxon>
        <taxon>Fungi</taxon>
        <taxon>Dikarya</taxon>
        <taxon>Ascomycota</taxon>
        <taxon>Pezizomycotina</taxon>
        <taxon>Sordariomycetes</taxon>
        <taxon>Sordariomycetidae</taxon>
        <taxon>Sordariales</taxon>
        <taxon>Lasiosphaeriaceae</taxon>
        <taxon>Bombardia</taxon>
    </lineage>
</organism>
<feature type="signal peptide" evidence="5">
    <location>
        <begin position="1"/>
        <end position="21"/>
    </location>
</feature>
<keyword evidence="3" id="KW-0560">Oxidoreductase</keyword>
<keyword evidence="4" id="KW-0186">Copper</keyword>
<proteinExistence type="inferred from homology"/>
<dbReference type="Pfam" id="PF00394">
    <property type="entry name" value="Cu-oxidase"/>
    <property type="match status" value="1"/>
</dbReference>
<dbReference type="InterPro" id="IPR002355">
    <property type="entry name" value="Cu_oxidase_Cu_BS"/>
</dbReference>
<evidence type="ECO:0000313" key="10">
    <source>
        <dbReference type="Proteomes" id="UP001174934"/>
    </source>
</evidence>
<dbReference type="InterPro" id="IPR011706">
    <property type="entry name" value="Cu-oxidase_C"/>
</dbReference>
<evidence type="ECO:0000256" key="1">
    <source>
        <dbReference type="ARBA" id="ARBA00010609"/>
    </source>
</evidence>
<dbReference type="PANTHER" id="PTHR11709">
    <property type="entry name" value="MULTI-COPPER OXIDASE"/>
    <property type="match status" value="1"/>
</dbReference>
<feature type="domain" description="Plastocyanin-like" evidence="7">
    <location>
        <begin position="451"/>
        <end position="593"/>
    </location>
</feature>
<evidence type="ECO:0000256" key="3">
    <source>
        <dbReference type="ARBA" id="ARBA00023002"/>
    </source>
</evidence>
<dbReference type="PANTHER" id="PTHR11709:SF394">
    <property type="entry name" value="FI03373P-RELATED"/>
    <property type="match status" value="1"/>
</dbReference>
<dbReference type="SUPFAM" id="SSF49503">
    <property type="entry name" value="Cupredoxins"/>
    <property type="match status" value="3"/>
</dbReference>
<feature type="domain" description="Plastocyanin-like" evidence="6">
    <location>
        <begin position="164"/>
        <end position="361"/>
    </location>
</feature>
<evidence type="ECO:0000259" key="7">
    <source>
        <dbReference type="Pfam" id="PF07731"/>
    </source>
</evidence>
<dbReference type="InterPro" id="IPR008972">
    <property type="entry name" value="Cupredoxin"/>
</dbReference>
<dbReference type="InterPro" id="IPR011707">
    <property type="entry name" value="Cu-oxidase-like_N"/>
</dbReference>
<dbReference type="Gene3D" id="2.60.40.420">
    <property type="entry name" value="Cupredoxins - blue copper proteins"/>
    <property type="match status" value="3"/>
</dbReference>
<dbReference type="EMBL" id="JAULSR010000006">
    <property type="protein sequence ID" value="KAK0615604.1"/>
    <property type="molecule type" value="Genomic_DNA"/>
</dbReference>
<evidence type="ECO:0000259" key="8">
    <source>
        <dbReference type="Pfam" id="PF07732"/>
    </source>
</evidence>
<keyword evidence="10" id="KW-1185">Reference proteome</keyword>
<comment type="similarity">
    <text evidence="1">Belongs to the multicopper oxidase family.</text>
</comment>
<gene>
    <name evidence="9" type="ORF">B0T17DRAFT_347774</name>
</gene>
<dbReference type="GO" id="GO:0005507">
    <property type="term" value="F:copper ion binding"/>
    <property type="evidence" value="ECO:0007669"/>
    <property type="project" value="InterPro"/>
</dbReference>
<evidence type="ECO:0000313" key="9">
    <source>
        <dbReference type="EMBL" id="KAK0615604.1"/>
    </source>
</evidence>
<dbReference type="InterPro" id="IPR001117">
    <property type="entry name" value="Cu-oxidase_2nd"/>
</dbReference>
<feature type="chain" id="PRO_5041385717" evidence="5">
    <location>
        <begin position="22"/>
        <end position="653"/>
    </location>
</feature>
<dbReference type="PROSITE" id="PS00080">
    <property type="entry name" value="MULTICOPPER_OXIDASE2"/>
    <property type="match status" value="1"/>
</dbReference>
<name>A0AA40BVX8_9PEZI</name>
<dbReference type="Pfam" id="PF07732">
    <property type="entry name" value="Cu-oxidase_3"/>
    <property type="match status" value="1"/>
</dbReference>
<dbReference type="InterPro" id="IPR033138">
    <property type="entry name" value="Cu_oxidase_CS"/>
</dbReference>
<evidence type="ECO:0000256" key="2">
    <source>
        <dbReference type="ARBA" id="ARBA00022723"/>
    </source>
</evidence>
<sequence>MRASTISSFLAGALFPVLSLAALEIHDSNFVPDHVLVVTKLDLPTGCQSRQTIVVNGTSPGPAIHLLPGASSWIRVYNGMSDDNLTMHWHGLGQRMAPFADGTPQAAQWPIPPGHFFDYEIAVQKDDSGTYFYHSHVEVQALSCSGPLIVDDCGSSPYNYDDERIFHFQDFFKKSDQQMVGGVRGVPFRWSGETSGILLNGQGVSSGMTATTGARGGTRGFYGAGHSSPYGRAPRHRFVTRDNESTVDDTSDATTCSLPVIDIDPGKTYRFRFIGATGLSLLTMALEGHGNLTIVQVDGSEYNAPVSTGHLQMGAGQRFDVLFKSKTAQELAADGNKTTYFLQFETRDRPNPYRGYAVLRYAPDAMVPVPPTKPIFDLPMDVAHWLEYTFQPLYPETNRAPSAADVTRRVIIDCVQKTDISGRVVWELAGLSWTEFTYQSPLLIDIYQRGQAAIPNYDAALKNNGWDPATLSFPAKVGEVLEIVLQNTGSLARNSGFVETHPFHAHSKHYYDIGSGDGIYDADANNAKIEQLGYRPVKRDTTMLYRYQDHVTPGDADGWRAWRIRVDNPGVWLIHCHILGHMMMGMQTVWTVGSAADIMKTPVAESSGYFTYGGDVYGNKTHSPSYFAYFNGTSKCGPVGVNSNAANLTRRAF</sequence>
<dbReference type="AlphaFoldDB" id="A0AA40BVX8"/>
<dbReference type="InterPro" id="IPR017762">
    <property type="entry name" value="Multicopper_oxidase_fun"/>
</dbReference>
<dbReference type="CDD" id="cd13873">
    <property type="entry name" value="CuRO_2_AAO_like_2"/>
    <property type="match status" value="1"/>
</dbReference>
<keyword evidence="5" id="KW-0732">Signal</keyword>
<evidence type="ECO:0000259" key="6">
    <source>
        <dbReference type="Pfam" id="PF00394"/>
    </source>
</evidence>
<feature type="domain" description="Plastocyanin-like" evidence="8">
    <location>
        <begin position="45"/>
        <end position="152"/>
    </location>
</feature>
<dbReference type="NCBIfam" id="TIGR03390">
    <property type="entry name" value="ascorbOXfungal"/>
    <property type="match status" value="1"/>
</dbReference>
<keyword evidence="2" id="KW-0479">Metal-binding</keyword>
<dbReference type="GO" id="GO:0016491">
    <property type="term" value="F:oxidoreductase activity"/>
    <property type="evidence" value="ECO:0007669"/>
    <property type="project" value="UniProtKB-KW"/>
</dbReference>
<evidence type="ECO:0000256" key="4">
    <source>
        <dbReference type="ARBA" id="ARBA00023008"/>
    </source>
</evidence>
<dbReference type="Proteomes" id="UP001174934">
    <property type="component" value="Unassembled WGS sequence"/>
</dbReference>
<comment type="caution">
    <text evidence="9">The sequence shown here is derived from an EMBL/GenBank/DDBJ whole genome shotgun (WGS) entry which is preliminary data.</text>
</comment>
<evidence type="ECO:0000256" key="5">
    <source>
        <dbReference type="SAM" id="SignalP"/>
    </source>
</evidence>
<dbReference type="Pfam" id="PF07731">
    <property type="entry name" value="Cu-oxidase_2"/>
    <property type="match status" value="1"/>
</dbReference>
<protein>
    <submittedName>
        <fullName evidence="9">Laccase-like protein</fullName>
    </submittedName>
</protein>
<reference evidence="9" key="1">
    <citation type="submission" date="2023-06" db="EMBL/GenBank/DDBJ databases">
        <title>Genome-scale phylogeny and comparative genomics of the fungal order Sordariales.</title>
        <authorList>
            <consortium name="Lawrence Berkeley National Laboratory"/>
            <person name="Hensen N."/>
            <person name="Bonometti L."/>
            <person name="Westerberg I."/>
            <person name="Brannstrom I.O."/>
            <person name="Guillou S."/>
            <person name="Cros-Aarteil S."/>
            <person name="Calhoun S."/>
            <person name="Haridas S."/>
            <person name="Kuo A."/>
            <person name="Mondo S."/>
            <person name="Pangilinan J."/>
            <person name="Riley R."/>
            <person name="LaButti K."/>
            <person name="Andreopoulos B."/>
            <person name="Lipzen A."/>
            <person name="Chen C."/>
            <person name="Yanf M."/>
            <person name="Daum C."/>
            <person name="Ng V."/>
            <person name="Clum A."/>
            <person name="Steindorff A."/>
            <person name="Ohm R."/>
            <person name="Martin F."/>
            <person name="Silar P."/>
            <person name="Natvig D."/>
            <person name="Lalanne C."/>
            <person name="Gautier V."/>
            <person name="Ament-velasquez S.L."/>
            <person name="Kruys A."/>
            <person name="Hutchinson M.I."/>
            <person name="Powell A.J."/>
            <person name="Barry K."/>
            <person name="Miller A.N."/>
            <person name="Grigoriev I.V."/>
            <person name="Debuchy R."/>
            <person name="Gladieux P."/>
            <person name="Thoren M.H."/>
            <person name="Johannesson H."/>
        </authorList>
    </citation>
    <scope>NUCLEOTIDE SEQUENCE</scope>
    <source>
        <strain evidence="9">SMH3391-2</strain>
    </source>
</reference>
<dbReference type="InterPro" id="IPR045087">
    <property type="entry name" value="Cu-oxidase_fam"/>
</dbReference>
<dbReference type="PROSITE" id="PS00079">
    <property type="entry name" value="MULTICOPPER_OXIDASE1"/>
    <property type="match status" value="1"/>
</dbReference>